<proteinExistence type="predicted"/>
<evidence type="ECO:0000313" key="2">
    <source>
        <dbReference type="EMBL" id="VAY88642.1"/>
    </source>
</evidence>
<sequence>MVDGPSEGTGSADPYASGAGGNSDMGGRDFGVSDGGSWDSGSDSGWTSNDSGSDWS</sequence>
<evidence type="ECO:0000256" key="1">
    <source>
        <dbReference type="SAM" id="MobiDB-lite"/>
    </source>
</evidence>
<feature type="compositionally biased region" description="Low complexity" evidence="1">
    <location>
        <begin position="35"/>
        <end position="56"/>
    </location>
</feature>
<dbReference type="EMBL" id="UOYP01000276">
    <property type="protein sequence ID" value="VAY88642.1"/>
    <property type="molecule type" value="Genomic_DNA"/>
</dbReference>
<accession>A0A3P3ZPL1</accession>
<organism evidence="2">
    <name type="scientific">mine drainage metagenome</name>
    <dbReference type="NCBI Taxonomy" id="410659"/>
    <lineage>
        <taxon>unclassified sequences</taxon>
        <taxon>metagenomes</taxon>
        <taxon>ecological metagenomes</taxon>
    </lineage>
</organism>
<feature type="region of interest" description="Disordered" evidence="1">
    <location>
        <begin position="1"/>
        <end position="56"/>
    </location>
</feature>
<dbReference type="AlphaFoldDB" id="A0A3P3ZPL1"/>
<name>A0A3P3ZPL1_9ZZZZ</name>
<gene>
    <name evidence="2" type="ORF">CARN8_3470001</name>
</gene>
<protein>
    <submittedName>
        <fullName evidence="2">Uncharacterized protein</fullName>
    </submittedName>
</protein>
<reference evidence="2" key="1">
    <citation type="submission" date="2018-10" db="EMBL/GenBank/DDBJ databases">
        <authorList>
            <person name="Plewniak F."/>
        </authorList>
    </citation>
    <scope>NUCLEOTIDE SEQUENCE</scope>
</reference>